<evidence type="ECO:0000256" key="1">
    <source>
        <dbReference type="ARBA" id="ARBA00007812"/>
    </source>
</evidence>
<dbReference type="InterPro" id="IPR012000">
    <property type="entry name" value="Thiamin_PyroP_enz_cen_dom"/>
</dbReference>
<gene>
    <name evidence="7" type="ORF">bsdcttw_02760</name>
</gene>
<sequence length="542" mass="58814">MRIADGIWRFLKEAGVDYVFGIPAGTISPLFDALNDIDIKPIVAKNEGGAAYMAARYASVTGKMAVCIGAGGVGANNMMNGVADAYRAKSPVLFITGYVHRWQIGKGAIQELNTEEILRPVTKYSKTVMKEEDVLKELALAVELANTVPMGPVHLSVPIDIQLCPLTADIPKLSGRTFELDAASKEGLMRACNMMEGAGKGLILAGKGTRGKSELVMELSRHLQWPVITTPEGKGVVSSEFPLNLGNYGFASTDAASGYVNDKAVDCLLVLGSALGENATNNFSKALVENKKIIHIDWDEKELGKVYETDVKICTDLRLAIPYIINHTAPGKNTGFTRPAVNGKLEKTNTGVSLREFMEELPSYMPKNTYYMADMGEFMNFAFKYLSIPEGGDFETNLNYAAMGSAIGGAVGVQVAYPKRCVAVFAGDGDFFMNGMEVLTANEYGLPIVYFIINNAMLGFVEHGHQFLFERVVKGFKQERISIANMLGACGIKAMELRENSQIKELPEFLKNLDGPAVIEIITDGSEGAPNGDRLKALQKHD</sequence>
<evidence type="ECO:0000259" key="5">
    <source>
        <dbReference type="Pfam" id="PF02775"/>
    </source>
</evidence>
<proteinExistence type="inferred from homology"/>
<evidence type="ECO:0000259" key="4">
    <source>
        <dbReference type="Pfam" id="PF00205"/>
    </source>
</evidence>
<evidence type="ECO:0000256" key="2">
    <source>
        <dbReference type="ARBA" id="ARBA00023052"/>
    </source>
</evidence>
<dbReference type="GO" id="GO:0000287">
    <property type="term" value="F:magnesium ion binding"/>
    <property type="evidence" value="ECO:0007669"/>
    <property type="project" value="InterPro"/>
</dbReference>
<name>A0A7I8DJR8_9FIRM</name>
<dbReference type="InterPro" id="IPR012001">
    <property type="entry name" value="Thiamin_PyroP_enz_TPP-bd_dom"/>
</dbReference>
<dbReference type="GO" id="GO:0050660">
    <property type="term" value="F:flavin adenine dinucleotide binding"/>
    <property type="evidence" value="ECO:0007669"/>
    <property type="project" value="TreeGrafter"/>
</dbReference>
<dbReference type="FunFam" id="3.40.50.970:FF:000007">
    <property type="entry name" value="Acetolactate synthase"/>
    <property type="match status" value="1"/>
</dbReference>
<accession>A0A7I8DJR8</accession>
<dbReference type="GO" id="GO:0003984">
    <property type="term" value="F:acetolactate synthase activity"/>
    <property type="evidence" value="ECO:0007669"/>
    <property type="project" value="TreeGrafter"/>
</dbReference>
<evidence type="ECO:0000259" key="6">
    <source>
        <dbReference type="Pfam" id="PF02776"/>
    </source>
</evidence>
<dbReference type="CDD" id="cd00568">
    <property type="entry name" value="TPP_enzymes"/>
    <property type="match status" value="1"/>
</dbReference>
<reference evidence="7 8" key="2">
    <citation type="submission" date="2020-08" db="EMBL/GenBank/DDBJ databases">
        <authorList>
            <person name="Ueki A."/>
            <person name="Tonouchi A."/>
        </authorList>
    </citation>
    <scope>NUCLEOTIDE SEQUENCE [LARGE SCALE GENOMIC DNA]</scope>
    <source>
        <strain evidence="7 8">CTTW</strain>
    </source>
</reference>
<organism evidence="7 8">
    <name type="scientific">Anaerocolumna chitinilytica</name>
    <dbReference type="NCBI Taxonomy" id="1727145"/>
    <lineage>
        <taxon>Bacteria</taxon>
        <taxon>Bacillati</taxon>
        <taxon>Bacillota</taxon>
        <taxon>Clostridia</taxon>
        <taxon>Lachnospirales</taxon>
        <taxon>Lachnospiraceae</taxon>
        <taxon>Anaerocolumna</taxon>
    </lineage>
</organism>
<dbReference type="Pfam" id="PF00205">
    <property type="entry name" value="TPP_enzyme_M"/>
    <property type="match status" value="1"/>
</dbReference>
<dbReference type="SUPFAM" id="SSF52518">
    <property type="entry name" value="Thiamin diphosphate-binding fold (THDP-binding)"/>
    <property type="match status" value="2"/>
</dbReference>
<keyword evidence="8" id="KW-1185">Reference proteome</keyword>
<dbReference type="Gene3D" id="3.40.50.1220">
    <property type="entry name" value="TPP-binding domain"/>
    <property type="match status" value="1"/>
</dbReference>
<dbReference type="InterPro" id="IPR029061">
    <property type="entry name" value="THDP-binding"/>
</dbReference>
<comment type="similarity">
    <text evidence="1 3">Belongs to the TPP enzyme family.</text>
</comment>
<feature type="domain" description="Thiamine pyrophosphate enzyme central" evidence="4">
    <location>
        <begin position="190"/>
        <end position="321"/>
    </location>
</feature>
<reference evidence="7 8" key="1">
    <citation type="submission" date="2020-08" db="EMBL/GenBank/DDBJ databases">
        <title>Draft genome sequencing of an Anaerocolumna strain isolated from anoxic soil subjected to BSD treatment.</title>
        <authorList>
            <person name="Uek A."/>
            <person name="Tonouchi A."/>
        </authorList>
    </citation>
    <scope>NUCLEOTIDE SEQUENCE [LARGE SCALE GENOMIC DNA]</scope>
    <source>
        <strain evidence="7 8">CTTW</strain>
    </source>
</reference>
<dbReference type="InterPro" id="IPR029035">
    <property type="entry name" value="DHS-like_NAD/FAD-binding_dom"/>
</dbReference>
<dbReference type="Proteomes" id="UP000515703">
    <property type="component" value="Chromosome"/>
</dbReference>
<dbReference type="GO" id="GO:0005948">
    <property type="term" value="C:acetolactate synthase complex"/>
    <property type="evidence" value="ECO:0007669"/>
    <property type="project" value="TreeGrafter"/>
</dbReference>
<dbReference type="Pfam" id="PF02775">
    <property type="entry name" value="TPP_enzyme_C"/>
    <property type="match status" value="1"/>
</dbReference>
<dbReference type="CDD" id="cd07035">
    <property type="entry name" value="TPP_PYR_POX_like"/>
    <property type="match status" value="1"/>
</dbReference>
<protein>
    <submittedName>
        <fullName evidence="7">Acetolactate synthase</fullName>
    </submittedName>
</protein>
<dbReference type="AlphaFoldDB" id="A0A7I8DJR8"/>
<feature type="domain" description="Thiamine pyrophosphate enzyme TPP-binding" evidence="5">
    <location>
        <begin position="374"/>
        <end position="521"/>
    </location>
</feature>
<evidence type="ECO:0000313" key="8">
    <source>
        <dbReference type="Proteomes" id="UP000515703"/>
    </source>
</evidence>
<dbReference type="KEGG" id="acht:bsdcttw_02760"/>
<dbReference type="GO" id="GO:0030976">
    <property type="term" value="F:thiamine pyrophosphate binding"/>
    <property type="evidence" value="ECO:0007669"/>
    <property type="project" value="InterPro"/>
</dbReference>
<dbReference type="SUPFAM" id="SSF52467">
    <property type="entry name" value="DHS-like NAD/FAD-binding domain"/>
    <property type="match status" value="1"/>
</dbReference>
<dbReference type="RefSeq" id="WP_185257685.1">
    <property type="nucleotide sequence ID" value="NZ_AP023368.1"/>
</dbReference>
<dbReference type="GO" id="GO:0009097">
    <property type="term" value="P:isoleucine biosynthetic process"/>
    <property type="evidence" value="ECO:0007669"/>
    <property type="project" value="TreeGrafter"/>
</dbReference>
<evidence type="ECO:0000256" key="3">
    <source>
        <dbReference type="RuleBase" id="RU362132"/>
    </source>
</evidence>
<feature type="domain" description="Thiamine pyrophosphate enzyme N-terminal TPP-binding" evidence="6">
    <location>
        <begin position="1"/>
        <end position="116"/>
    </location>
</feature>
<dbReference type="GO" id="GO:0009099">
    <property type="term" value="P:L-valine biosynthetic process"/>
    <property type="evidence" value="ECO:0007669"/>
    <property type="project" value="TreeGrafter"/>
</dbReference>
<dbReference type="PANTHER" id="PTHR18968">
    <property type="entry name" value="THIAMINE PYROPHOSPHATE ENZYMES"/>
    <property type="match status" value="1"/>
</dbReference>
<dbReference type="Pfam" id="PF02776">
    <property type="entry name" value="TPP_enzyme_N"/>
    <property type="match status" value="1"/>
</dbReference>
<dbReference type="Gene3D" id="3.40.50.970">
    <property type="match status" value="2"/>
</dbReference>
<evidence type="ECO:0000313" key="7">
    <source>
        <dbReference type="EMBL" id="BCJ97235.1"/>
    </source>
</evidence>
<dbReference type="EMBL" id="AP023368">
    <property type="protein sequence ID" value="BCJ97235.1"/>
    <property type="molecule type" value="Genomic_DNA"/>
</dbReference>
<dbReference type="InterPro" id="IPR011766">
    <property type="entry name" value="TPP_enzyme_TPP-bd"/>
</dbReference>
<keyword evidence="2 3" id="KW-0786">Thiamine pyrophosphate</keyword>
<dbReference type="InterPro" id="IPR045229">
    <property type="entry name" value="TPP_enz"/>
</dbReference>
<dbReference type="PANTHER" id="PTHR18968:SF13">
    <property type="entry name" value="ACETOLACTATE SYNTHASE CATALYTIC SUBUNIT, MITOCHONDRIAL"/>
    <property type="match status" value="1"/>
</dbReference>